<reference evidence="1" key="1">
    <citation type="submission" date="2021-03" db="EMBL/GenBank/DDBJ databases">
        <authorList>
            <consortium name="DOE Joint Genome Institute"/>
            <person name="Ahrendt S."/>
            <person name="Looney B.P."/>
            <person name="Miyauchi S."/>
            <person name="Morin E."/>
            <person name="Drula E."/>
            <person name="Courty P.E."/>
            <person name="Chicoki N."/>
            <person name="Fauchery L."/>
            <person name="Kohler A."/>
            <person name="Kuo A."/>
            <person name="Labutti K."/>
            <person name="Pangilinan J."/>
            <person name="Lipzen A."/>
            <person name="Riley R."/>
            <person name="Andreopoulos W."/>
            <person name="He G."/>
            <person name="Johnson J."/>
            <person name="Barry K.W."/>
            <person name="Grigoriev I.V."/>
            <person name="Nagy L."/>
            <person name="Hibbett D."/>
            <person name="Henrissat B."/>
            <person name="Matheny P.B."/>
            <person name="Labbe J."/>
            <person name="Martin F."/>
        </authorList>
    </citation>
    <scope>NUCLEOTIDE SEQUENCE</scope>
    <source>
        <strain evidence="1">HHB10654</strain>
    </source>
</reference>
<comment type="caution">
    <text evidence="1">The sequence shown here is derived from an EMBL/GenBank/DDBJ whole genome shotgun (WGS) entry which is preliminary data.</text>
</comment>
<name>A0ACB8T0H1_9AGAM</name>
<gene>
    <name evidence="1" type="ORF">BV25DRAFT_1916924</name>
</gene>
<evidence type="ECO:0000313" key="1">
    <source>
        <dbReference type="EMBL" id="KAI0061576.1"/>
    </source>
</evidence>
<proteinExistence type="predicted"/>
<reference evidence="1" key="2">
    <citation type="journal article" date="2022" name="New Phytol.">
        <title>Evolutionary transition to the ectomycorrhizal habit in the genomes of a hyperdiverse lineage of mushroom-forming fungi.</title>
        <authorList>
            <person name="Looney B."/>
            <person name="Miyauchi S."/>
            <person name="Morin E."/>
            <person name="Drula E."/>
            <person name="Courty P.E."/>
            <person name="Kohler A."/>
            <person name="Kuo A."/>
            <person name="LaButti K."/>
            <person name="Pangilinan J."/>
            <person name="Lipzen A."/>
            <person name="Riley R."/>
            <person name="Andreopoulos W."/>
            <person name="He G."/>
            <person name="Johnson J."/>
            <person name="Nolan M."/>
            <person name="Tritt A."/>
            <person name="Barry K.W."/>
            <person name="Grigoriev I.V."/>
            <person name="Nagy L.G."/>
            <person name="Hibbett D."/>
            <person name="Henrissat B."/>
            <person name="Matheny P.B."/>
            <person name="Labbe J."/>
            <person name="Martin F.M."/>
        </authorList>
    </citation>
    <scope>NUCLEOTIDE SEQUENCE</scope>
    <source>
        <strain evidence="1">HHB10654</strain>
    </source>
</reference>
<dbReference type="EMBL" id="MU277212">
    <property type="protein sequence ID" value="KAI0061576.1"/>
    <property type="molecule type" value="Genomic_DNA"/>
</dbReference>
<organism evidence="1 2">
    <name type="scientific">Artomyces pyxidatus</name>
    <dbReference type="NCBI Taxonomy" id="48021"/>
    <lineage>
        <taxon>Eukaryota</taxon>
        <taxon>Fungi</taxon>
        <taxon>Dikarya</taxon>
        <taxon>Basidiomycota</taxon>
        <taxon>Agaricomycotina</taxon>
        <taxon>Agaricomycetes</taxon>
        <taxon>Russulales</taxon>
        <taxon>Auriscalpiaceae</taxon>
        <taxon>Artomyces</taxon>
    </lineage>
</organism>
<keyword evidence="2" id="KW-1185">Reference proteome</keyword>
<sequence length="399" mass="43031">MDTPSAHPGRPDCQDASAFALDPSADEALLAFHLYAAMHLLPGFHLTGVAQHFLKHTGHAVTIIRRLGRRGRALAALVAGDCIAQAISFGGHEEPFPTPPVPLFQLPPFPLEEQPTDRVAQFVYHFFALSLAAPTDDPVRDLRALQHHTHRYRDAAEHLRYNAPPNDPAIAAASRSAQKAQDRIAVGLQADPSARPGDQRPHLGEAAPPAPDIPSVDPGPSGAMGGAPRSHVDLDPNAPPAAPPQSAACGAIPASAPSGQVDLAPQPHRPDACDPDGRPRVTRPLRPEQVMSIMTRGAQYLMPAQAIANRTEWVRHAHAFITAQERRRKAFQSYVAELKQIQAELVAITPPQVALPSLEEKFPGLLSLEIMASTNEQWFEELSRHLQSELGCALSAYGH</sequence>
<evidence type="ECO:0000313" key="2">
    <source>
        <dbReference type="Proteomes" id="UP000814140"/>
    </source>
</evidence>
<accession>A0ACB8T0H1</accession>
<protein>
    <submittedName>
        <fullName evidence="1">Uncharacterized protein</fullName>
    </submittedName>
</protein>
<dbReference type="Proteomes" id="UP000814140">
    <property type="component" value="Unassembled WGS sequence"/>
</dbReference>